<evidence type="ECO:0000313" key="2">
    <source>
        <dbReference type="EMBL" id="MEM5340412.1"/>
    </source>
</evidence>
<dbReference type="Proteomes" id="UP001481677">
    <property type="component" value="Unassembled WGS sequence"/>
</dbReference>
<reference evidence="3" key="2">
    <citation type="submission" date="2019-08" db="EMBL/GenBank/DDBJ databases">
        <authorList>
            <person name="Im W.-T."/>
        </authorList>
    </citation>
    <scope>NUCLEOTIDE SEQUENCE</scope>
    <source>
        <strain evidence="3">NF 2-5-3</strain>
    </source>
</reference>
<comment type="caution">
    <text evidence="3">The sequence shown here is derived from an EMBL/GenBank/DDBJ whole genome shotgun (WGS) entry which is preliminary data.</text>
</comment>
<evidence type="ECO:0000313" key="3">
    <source>
        <dbReference type="EMBL" id="TXC79809.1"/>
    </source>
</evidence>
<reference evidence="3 4" key="1">
    <citation type="journal article" date="2018" name="Int. J. Syst. Evol. Microbiol.">
        <title>Paraburkholderia azotifigens sp. nov., a nitrogen-fixing bacterium isolated from paddy soil.</title>
        <authorList>
            <person name="Choi G.M."/>
            <person name="Im W.T."/>
        </authorList>
    </citation>
    <scope>NUCLEOTIDE SEQUENCE [LARGE SCALE GENOMIC DNA]</scope>
    <source>
        <strain evidence="3 4">NF 2-5-3</strain>
    </source>
</reference>
<keyword evidence="5" id="KW-1185">Reference proteome</keyword>
<dbReference type="AlphaFoldDB" id="A0A5C6V3Z5"/>
<dbReference type="RefSeq" id="WP_035540958.1">
    <property type="nucleotide sequence ID" value="NZ_JAZHFZ010000006.1"/>
</dbReference>
<protein>
    <submittedName>
        <fullName evidence="3">DUF2249 domain-containing protein</fullName>
    </submittedName>
</protein>
<evidence type="ECO:0000259" key="1">
    <source>
        <dbReference type="Pfam" id="PF10006"/>
    </source>
</evidence>
<proteinExistence type="predicted"/>
<gene>
    <name evidence="3" type="ORF">FRZ40_36390</name>
    <name evidence="2" type="ORF">V4C56_12335</name>
</gene>
<evidence type="ECO:0000313" key="4">
    <source>
        <dbReference type="Proteomes" id="UP000321776"/>
    </source>
</evidence>
<accession>A0A5C6V3Z5</accession>
<organism evidence="3 4">
    <name type="scientific">Paraburkholderia azotifigens</name>
    <dbReference type="NCBI Taxonomy" id="2057004"/>
    <lineage>
        <taxon>Bacteria</taxon>
        <taxon>Pseudomonadati</taxon>
        <taxon>Pseudomonadota</taxon>
        <taxon>Betaproteobacteria</taxon>
        <taxon>Burkholderiales</taxon>
        <taxon>Burkholderiaceae</taxon>
        <taxon>Paraburkholderia</taxon>
    </lineage>
</organism>
<dbReference type="InterPro" id="IPR018720">
    <property type="entry name" value="DUF2249"/>
</dbReference>
<reference evidence="2 5" key="3">
    <citation type="submission" date="2024-01" db="EMBL/GenBank/DDBJ databases">
        <title>The diversity of rhizobia nodulating Mimosa spp. in eleven states of Brazil covering several biomes is determined by host plant, location, and edaphic factors.</title>
        <authorList>
            <person name="Rouws L."/>
            <person name="Barauna A."/>
            <person name="Beukes C."/>
            <person name="De Faria S.M."/>
            <person name="Gross E."/>
            <person name="Dos Reis Junior F.B."/>
            <person name="Simon M."/>
            <person name="Maluk M."/>
            <person name="Odee D.W."/>
            <person name="Kenicer G."/>
            <person name="Young J.P.W."/>
            <person name="Reis V.M."/>
            <person name="Zilli J."/>
            <person name="James E.K."/>
        </authorList>
    </citation>
    <scope>NUCLEOTIDE SEQUENCE [LARGE SCALE GENOMIC DNA]</scope>
    <source>
        <strain evidence="2 5">JPY530</strain>
    </source>
</reference>
<sequence>MSAPTIPAASVIVVDIGTVDPHDRHSMAFGTFAKLAPGQALELVSDHNPEPLLEEFVAELPDEFWWRGEKGPLDLWHVLIGKSETALD</sequence>
<dbReference type="Pfam" id="PF10006">
    <property type="entry name" value="DUF2249"/>
    <property type="match status" value="1"/>
</dbReference>
<dbReference type="EMBL" id="JAZHGA010000007">
    <property type="protein sequence ID" value="MEM5340412.1"/>
    <property type="molecule type" value="Genomic_DNA"/>
</dbReference>
<name>A0A5C6V3Z5_9BURK</name>
<dbReference type="Proteomes" id="UP000321776">
    <property type="component" value="Unassembled WGS sequence"/>
</dbReference>
<feature type="domain" description="DUF2249" evidence="1">
    <location>
        <begin position="14"/>
        <end position="82"/>
    </location>
</feature>
<dbReference type="EMBL" id="VOQS01000005">
    <property type="protein sequence ID" value="TXC79809.1"/>
    <property type="molecule type" value="Genomic_DNA"/>
</dbReference>
<evidence type="ECO:0000313" key="5">
    <source>
        <dbReference type="Proteomes" id="UP001481677"/>
    </source>
</evidence>